<reference evidence="2 3" key="1">
    <citation type="journal article" date="2013" name="Mar. Genomics">
        <title>Expression of sulfatases in Rhodopirellula baltica and the diversity of sulfatases in the genus Rhodopirellula.</title>
        <authorList>
            <person name="Wegner C.E."/>
            <person name="Richter-Heitmann T."/>
            <person name="Klindworth A."/>
            <person name="Klockow C."/>
            <person name="Richter M."/>
            <person name="Achstetter T."/>
            <person name="Glockner F.O."/>
            <person name="Harder J."/>
        </authorList>
    </citation>
    <scope>NUCLEOTIDE SEQUENCE [LARGE SCALE GENOMIC DNA]</scope>
    <source>
        <strain evidence="2 3">SH28</strain>
    </source>
</reference>
<name>K5E3T5_RHOBT</name>
<dbReference type="PATRIC" id="fig|993517.3.peg.4541"/>
<dbReference type="GO" id="GO:0016788">
    <property type="term" value="F:hydrolase activity, acting on ester bonds"/>
    <property type="evidence" value="ECO:0007669"/>
    <property type="project" value="UniProtKB-ARBA"/>
</dbReference>
<dbReference type="AlphaFoldDB" id="K5E3T5"/>
<comment type="caution">
    <text evidence="2">The sequence shown here is derived from an EMBL/GenBank/DDBJ whole genome shotgun (WGS) entry which is preliminary data.</text>
</comment>
<evidence type="ECO:0000313" key="3">
    <source>
        <dbReference type="Proteomes" id="UP000007993"/>
    </source>
</evidence>
<dbReference type="PROSITE" id="PS51257">
    <property type="entry name" value="PROKAR_LIPOPROTEIN"/>
    <property type="match status" value="1"/>
</dbReference>
<organism evidence="2 3">
    <name type="scientific">Rhodopirellula baltica SH28</name>
    <dbReference type="NCBI Taxonomy" id="993517"/>
    <lineage>
        <taxon>Bacteria</taxon>
        <taxon>Pseudomonadati</taxon>
        <taxon>Planctomycetota</taxon>
        <taxon>Planctomycetia</taxon>
        <taxon>Pirellulales</taxon>
        <taxon>Pirellulaceae</taxon>
        <taxon>Rhodopirellula</taxon>
    </lineage>
</organism>
<feature type="compositionally biased region" description="Polar residues" evidence="1">
    <location>
        <begin position="424"/>
        <end position="440"/>
    </location>
</feature>
<feature type="region of interest" description="Disordered" evidence="1">
    <location>
        <begin position="412"/>
        <end position="440"/>
    </location>
</feature>
<dbReference type="Proteomes" id="UP000007993">
    <property type="component" value="Unassembled WGS sequence"/>
</dbReference>
<evidence type="ECO:0000256" key="1">
    <source>
        <dbReference type="SAM" id="MobiDB-lite"/>
    </source>
</evidence>
<dbReference type="EMBL" id="AMCW01000120">
    <property type="protein sequence ID" value="EKK00456.1"/>
    <property type="molecule type" value="Genomic_DNA"/>
</dbReference>
<proteinExistence type="predicted"/>
<sequence>MPFGALKESIPLNSSVSMKPATIPVISLMASCLLTTNSWGQSAPTKQQLERWHKQFPAADTNRDGILSSEEATAYRKKMLATRSKQSENDRLARGAPRQFKVDAGWDLPRFPDESVCYKTPTQIKAIYEDVKPANQDTIVSFPEPTGRERRIVATGHSFMAPGFNTLPKICKAAGIQPMLYTHTGGGITGSARYKWEQENGIFQFEGSPVPKLLATISNANWDAMMFGPYFNDKPEYYSCWIDFCLKFNPDMKFYLSDAWPQLYQLGENPASESFFTEEVFDRLGMERRTLSNEVIDVLRKKYPDKVFVLPTSDAMVLAAKAYLRGDLPGIDGVHRVIGGKQRSLWKDQLGHLGPGFERLEGYVFYATLYGESPERIEAPITFGGDPSFPTTKLDQTFRKIAWQAVTKHPYSGVKDEDGDGISDNHQQHGNQSTGQTDAK</sequence>
<dbReference type="InterPro" id="IPR036514">
    <property type="entry name" value="SGNH_hydro_sf"/>
</dbReference>
<dbReference type="Gene3D" id="3.40.50.1110">
    <property type="entry name" value="SGNH hydrolase"/>
    <property type="match status" value="1"/>
</dbReference>
<protein>
    <recommendedName>
        <fullName evidence="4">EF-hand domain-containing protein</fullName>
    </recommendedName>
</protein>
<gene>
    <name evidence="2" type="ORF">RBSH_04183</name>
</gene>
<evidence type="ECO:0008006" key="4">
    <source>
        <dbReference type="Google" id="ProtNLM"/>
    </source>
</evidence>
<evidence type="ECO:0000313" key="2">
    <source>
        <dbReference type="EMBL" id="EKK00456.1"/>
    </source>
</evidence>
<accession>K5E3T5</accession>